<dbReference type="InterPro" id="IPR002711">
    <property type="entry name" value="HNH"/>
</dbReference>
<dbReference type="Gene3D" id="1.10.30.50">
    <property type="match status" value="1"/>
</dbReference>
<feature type="domain" description="HNH nuclease" evidence="1">
    <location>
        <begin position="5"/>
        <end position="58"/>
    </location>
</feature>
<proteinExistence type="predicted"/>
<dbReference type="CDD" id="cd00085">
    <property type="entry name" value="HNHc"/>
    <property type="match status" value="1"/>
</dbReference>
<protein>
    <recommendedName>
        <fullName evidence="1">HNH nuclease domain-containing protein</fullName>
    </recommendedName>
</protein>
<gene>
    <name evidence="2" type="ORF">NIES21_47900</name>
</gene>
<accession>A0A1Z4GN49</accession>
<dbReference type="GO" id="GO:0003676">
    <property type="term" value="F:nucleic acid binding"/>
    <property type="evidence" value="ECO:0007669"/>
    <property type="project" value="InterPro"/>
</dbReference>
<dbReference type="Pfam" id="PF01844">
    <property type="entry name" value="HNH"/>
    <property type="match status" value="1"/>
</dbReference>
<dbReference type="GO" id="GO:0008270">
    <property type="term" value="F:zinc ion binding"/>
    <property type="evidence" value="ECO:0007669"/>
    <property type="project" value="InterPro"/>
</dbReference>
<evidence type="ECO:0000313" key="2">
    <source>
        <dbReference type="EMBL" id="BAY18932.1"/>
    </source>
</evidence>
<dbReference type="InterPro" id="IPR003615">
    <property type="entry name" value="HNH_nuc"/>
</dbReference>
<dbReference type="GO" id="GO:0004519">
    <property type="term" value="F:endonuclease activity"/>
    <property type="evidence" value="ECO:0007669"/>
    <property type="project" value="InterPro"/>
</dbReference>
<keyword evidence="3" id="KW-1185">Reference proteome</keyword>
<reference evidence="2 3" key="1">
    <citation type="submission" date="2017-06" db="EMBL/GenBank/DDBJ databases">
        <title>Genome sequencing of cyanobaciteial culture collection at National Institute for Environmental Studies (NIES).</title>
        <authorList>
            <person name="Hirose Y."/>
            <person name="Shimura Y."/>
            <person name="Fujisawa T."/>
            <person name="Nakamura Y."/>
            <person name="Kawachi M."/>
        </authorList>
    </citation>
    <scope>NUCLEOTIDE SEQUENCE [LARGE SCALE GENOMIC DNA]</scope>
    <source>
        <strain evidence="2 3">NIES-21</strain>
    </source>
</reference>
<dbReference type="SMART" id="SM00507">
    <property type="entry name" value="HNHc"/>
    <property type="match status" value="1"/>
</dbReference>
<organism evidence="2 3">
    <name type="scientific">Anabaenopsis circularis NIES-21</name>
    <dbReference type="NCBI Taxonomy" id="1085406"/>
    <lineage>
        <taxon>Bacteria</taxon>
        <taxon>Bacillati</taxon>
        <taxon>Cyanobacteriota</taxon>
        <taxon>Cyanophyceae</taxon>
        <taxon>Nostocales</taxon>
        <taxon>Nodulariaceae</taxon>
        <taxon>Anabaenopsis</taxon>
    </lineage>
</organism>
<evidence type="ECO:0000259" key="1">
    <source>
        <dbReference type="SMART" id="SM00507"/>
    </source>
</evidence>
<name>A0A1Z4GN49_9CYAN</name>
<sequence>MLNIKIKNQVLARDKFICQICGFQLNTNTAHISHIKPKVLGGEATLDNLITVCPTHNYLVGAKDLSNYLADSISRNSKFYNTFLENLGNIEKLLEIDANPSIKTTLNKLLFANTITAMETYLSDAFINTVTHNNDLMKKFVESTPYFCEKKYKLSDLFKWQENLKKEVTNYLLEIIYHNVFVVKNMYKCVLDIDFPEDMELLQKAIMLRHDIVHRNGKTKTGKVIVANDENVKSNLTLIREFIDNIDQQLQSKYNSKKKRENL</sequence>
<dbReference type="Proteomes" id="UP000218287">
    <property type="component" value="Chromosome"/>
</dbReference>
<evidence type="ECO:0000313" key="3">
    <source>
        <dbReference type="Proteomes" id="UP000218287"/>
    </source>
</evidence>
<dbReference type="AlphaFoldDB" id="A0A1Z4GN49"/>
<dbReference type="OrthoDB" id="119238at2"/>
<dbReference type="EMBL" id="AP018174">
    <property type="protein sequence ID" value="BAY18932.1"/>
    <property type="molecule type" value="Genomic_DNA"/>
</dbReference>